<accession>A0A3S4VJ91</accession>
<evidence type="ECO:0000313" key="5">
    <source>
        <dbReference type="Proteomes" id="UP000279306"/>
    </source>
</evidence>
<name>A0A3S4VJ91_MYCAU</name>
<dbReference type="Proteomes" id="UP000279306">
    <property type="component" value="Chromosome"/>
</dbReference>
<sequence length="356" mass="38636">MVHNWMFYYFSQPALQADHTSSESTQAVYDRCLDLCVRDEQLGFDGVFFSEHHFSPLNLSPSPNLMVAAAAQLTRTLRLGVMGNVLPLHDPRRLAEECGMLDYLTRGRLEIGLGPGVGGEPVKAGLDPDEIRPRYASGAAVIGKYVKNHRVTHNDAFTKLDDVPIIPAMRQSAPSVWVTAMSESSAAWAARQGFKVCTAWLSTDQVAELFRTYHVAAAEAEIATDATGFGIRRRVFVAPTDTEALDLAEAAFDPVSLAVQGGASGPAQATALEASDSHVMAMFMNPDDIIIGSPKTVTERLVEQVRTIGADHVMYFSDFKMFNPADLVRCHDLIGEQVAPVLRSITVDASTPTPVG</sequence>
<keyword evidence="1 4" id="KW-0560">Oxidoreductase</keyword>
<keyword evidence="5" id="KW-1185">Reference proteome</keyword>
<evidence type="ECO:0000256" key="2">
    <source>
        <dbReference type="ARBA" id="ARBA00023033"/>
    </source>
</evidence>
<dbReference type="Pfam" id="PF00296">
    <property type="entry name" value="Bac_luciferase"/>
    <property type="match status" value="1"/>
</dbReference>
<dbReference type="EMBL" id="LR134356">
    <property type="protein sequence ID" value="VEG52632.1"/>
    <property type="molecule type" value="Genomic_DNA"/>
</dbReference>
<dbReference type="GO" id="GO:0047646">
    <property type="term" value="F:alkanal monooxygenase (FMN-linked) activity"/>
    <property type="evidence" value="ECO:0007669"/>
    <property type="project" value="UniProtKB-EC"/>
</dbReference>
<dbReference type="KEGG" id="mauu:NCTC10437_01553"/>
<dbReference type="EC" id="1.14.14.3" evidence="4"/>
<evidence type="ECO:0000256" key="1">
    <source>
        <dbReference type="ARBA" id="ARBA00023002"/>
    </source>
</evidence>
<dbReference type="AlphaFoldDB" id="A0A3S4VJ91"/>
<dbReference type="Gene3D" id="3.20.20.30">
    <property type="entry name" value="Luciferase-like domain"/>
    <property type="match status" value="1"/>
</dbReference>
<dbReference type="OrthoDB" id="7903015at2"/>
<keyword evidence="2" id="KW-0503">Monooxygenase</keyword>
<evidence type="ECO:0000259" key="3">
    <source>
        <dbReference type="Pfam" id="PF00296"/>
    </source>
</evidence>
<proteinExistence type="predicted"/>
<evidence type="ECO:0000313" key="4">
    <source>
        <dbReference type="EMBL" id="VEG52632.1"/>
    </source>
</evidence>
<dbReference type="InterPro" id="IPR011251">
    <property type="entry name" value="Luciferase-like_dom"/>
</dbReference>
<dbReference type="SUPFAM" id="SSF51679">
    <property type="entry name" value="Bacterial luciferase-like"/>
    <property type="match status" value="1"/>
</dbReference>
<protein>
    <submittedName>
        <fullName evidence="4">F420-dependent methylene-tetrahydromethanopterin reductase</fullName>
        <ecNumber evidence="4">1.14.14.3</ecNumber>
    </submittedName>
</protein>
<dbReference type="InterPro" id="IPR050766">
    <property type="entry name" value="Bact_Lucif_Oxidored"/>
</dbReference>
<gene>
    <name evidence="4" type="primary">luxA</name>
    <name evidence="4" type="ORF">NCTC10437_01553</name>
</gene>
<reference evidence="4 5" key="1">
    <citation type="submission" date="2018-12" db="EMBL/GenBank/DDBJ databases">
        <authorList>
            <consortium name="Pathogen Informatics"/>
        </authorList>
    </citation>
    <scope>NUCLEOTIDE SEQUENCE [LARGE SCALE GENOMIC DNA]</scope>
    <source>
        <strain evidence="4 5">NCTC10437</strain>
    </source>
</reference>
<dbReference type="PANTHER" id="PTHR30137">
    <property type="entry name" value="LUCIFERASE-LIKE MONOOXYGENASE"/>
    <property type="match status" value="1"/>
</dbReference>
<dbReference type="PANTHER" id="PTHR30137:SF8">
    <property type="entry name" value="BLR5498 PROTEIN"/>
    <property type="match status" value="1"/>
</dbReference>
<dbReference type="STRING" id="1791.GCA_001049355_00506"/>
<dbReference type="GO" id="GO:0005829">
    <property type="term" value="C:cytosol"/>
    <property type="evidence" value="ECO:0007669"/>
    <property type="project" value="TreeGrafter"/>
</dbReference>
<dbReference type="RefSeq" id="WP_048630415.1">
    <property type="nucleotide sequence ID" value="NZ_CVQQ01000001.1"/>
</dbReference>
<organism evidence="4 5">
    <name type="scientific">Mycolicibacterium aurum</name>
    <name type="common">Mycobacterium aurum</name>
    <dbReference type="NCBI Taxonomy" id="1791"/>
    <lineage>
        <taxon>Bacteria</taxon>
        <taxon>Bacillati</taxon>
        <taxon>Actinomycetota</taxon>
        <taxon>Actinomycetes</taxon>
        <taxon>Mycobacteriales</taxon>
        <taxon>Mycobacteriaceae</taxon>
        <taxon>Mycolicibacterium</taxon>
    </lineage>
</organism>
<feature type="domain" description="Luciferase-like" evidence="3">
    <location>
        <begin position="7"/>
        <end position="312"/>
    </location>
</feature>
<dbReference type="InterPro" id="IPR036661">
    <property type="entry name" value="Luciferase-like_sf"/>
</dbReference>